<gene>
    <name evidence="1" type="ORF">PS652_05049</name>
</gene>
<accession>A0A5E6X2F5</accession>
<name>A0A5E6X2F5_PSEFL</name>
<evidence type="ECO:0000313" key="1">
    <source>
        <dbReference type="EMBL" id="VVN34717.1"/>
    </source>
</evidence>
<reference evidence="1" key="1">
    <citation type="submission" date="2019-09" db="EMBL/GenBank/DDBJ databases">
        <authorList>
            <person name="Chandra G."/>
            <person name="Truman W A."/>
        </authorList>
    </citation>
    <scope>NUCLEOTIDE SEQUENCE [LARGE SCALE GENOMIC DNA]</scope>
    <source>
        <strain evidence="1">PS652</strain>
    </source>
</reference>
<organism evidence="1">
    <name type="scientific">Pseudomonas fluorescens</name>
    <dbReference type="NCBI Taxonomy" id="294"/>
    <lineage>
        <taxon>Bacteria</taxon>
        <taxon>Pseudomonadati</taxon>
        <taxon>Pseudomonadota</taxon>
        <taxon>Gammaproteobacteria</taxon>
        <taxon>Pseudomonadales</taxon>
        <taxon>Pseudomonadaceae</taxon>
        <taxon>Pseudomonas</taxon>
    </lineage>
</organism>
<dbReference type="AlphaFoldDB" id="A0A5E6X2F5"/>
<proteinExistence type="predicted"/>
<protein>
    <submittedName>
        <fullName evidence="1">Uncharacterized protein</fullName>
    </submittedName>
</protein>
<dbReference type="EMBL" id="CABVHG010000045">
    <property type="protein sequence ID" value="VVN34717.1"/>
    <property type="molecule type" value="Genomic_DNA"/>
</dbReference>
<sequence>METLQAQLGNAGSGRAADAGDVAMTEFQQVAGRKISALLVVDAYQVGGHALQGPVDDDHRRAHAGQAALQVAVFADRGDDQAVDAFFQQHAQVAALLLRVVVGVAEDHAIAVALAAVLDPPGQLGEVRVDAVGHQQANGGGAARLERAGHGAGHIVELGNRRFDLQAHRLADRAGLVQYVGHGGVGNPRQCRDIFDGCHCFSSACARAGCGKCRGPRR</sequence>